<dbReference type="PANTHER" id="PTHR48081">
    <property type="entry name" value="AB HYDROLASE SUPERFAMILY PROTEIN C4A8.06C"/>
    <property type="match status" value="1"/>
</dbReference>
<evidence type="ECO:0000313" key="4">
    <source>
        <dbReference type="EMBL" id="TFK96538.1"/>
    </source>
</evidence>
<dbReference type="Gene3D" id="3.40.50.1820">
    <property type="entry name" value="alpha/beta hydrolase"/>
    <property type="match status" value="1"/>
</dbReference>
<keyword evidence="2" id="KW-1133">Transmembrane helix</keyword>
<dbReference type="PANTHER" id="PTHR48081:SF26">
    <property type="entry name" value="ALPHA_BETA HYDROLASE FOLD-3 DOMAIN-CONTAINING PROTEIN"/>
    <property type="match status" value="1"/>
</dbReference>
<gene>
    <name evidence="4" type="ORF">BDV98DRAFT_608165</name>
</gene>
<dbReference type="SUPFAM" id="SSF53474">
    <property type="entry name" value="alpha/beta-Hydrolases"/>
    <property type="match status" value="1"/>
</dbReference>
<dbReference type="Proteomes" id="UP000305067">
    <property type="component" value="Unassembled WGS sequence"/>
</dbReference>
<evidence type="ECO:0000313" key="5">
    <source>
        <dbReference type="Proteomes" id="UP000305067"/>
    </source>
</evidence>
<evidence type="ECO:0000259" key="3">
    <source>
        <dbReference type="Pfam" id="PF07859"/>
    </source>
</evidence>
<dbReference type="InterPro" id="IPR050300">
    <property type="entry name" value="GDXG_lipolytic_enzyme"/>
</dbReference>
<keyword evidence="2" id="KW-0812">Transmembrane</keyword>
<dbReference type="InterPro" id="IPR013094">
    <property type="entry name" value="AB_hydrolase_3"/>
</dbReference>
<dbReference type="InterPro" id="IPR029058">
    <property type="entry name" value="AB_hydrolase_fold"/>
</dbReference>
<dbReference type="AlphaFoldDB" id="A0A5C3Q8N8"/>
<protein>
    <submittedName>
        <fullName evidence="4">Alpha/Beta hydrolase protein</fullName>
    </submittedName>
</protein>
<feature type="transmembrane region" description="Helical" evidence="2">
    <location>
        <begin position="12"/>
        <end position="31"/>
    </location>
</feature>
<organism evidence="4 5">
    <name type="scientific">Pterulicium gracile</name>
    <dbReference type="NCBI Taxonomy" id="1884261"/>
    <lineage>
        <taxon>Eukaryota</taxon>
        <taxon>Fungi</taxon>
        <taxon>Dikarya</taxon>
        <taxon>Basidiomycota</taxon>
        <taxon>Agaricomycotina</taxon>
        <taxon>Agaricomycetes</taxon>
        <taxon>Agaricomycetidae</taxon>
        <taxon>Agaricales</taxon>
        <taxon>Pleurotineae</taxon>
        <taxon>Pterulaceae</taxon>
        <taxon>Pterulicium</taxon>
    </lineage>
</organism>
<keyword evidence="2" id="KW-0472">Membrane</keyword>
<sequence length="403" mass="44278">MGLLRYQPYQGLYLLYNALSTIFIRAPIWFIHDLIPYFRPVPTWSLWKALQVRFYRHAAAVSGRIGGLPILNHTSLTSNQQIKGLWVDAAPVDLIVDNLKTWVHIANVQAMPIPGYWLHKSPEVNVGAPPMPGEKVLYFLHGGGYTACSAHPSDFPSHIIKGILRPGIAATVQRSFAIEYRLTTLDPPEPKNPFPTALVDALAGYVYLITQVGFAAEDIIVIGDSAGGNLGLALTTYLVEQQTLLPDNIRKPGHLVLLSPWTDMGQSHRLLPKTDSFYTCQSTDFIEDSYNVKETAFVGPHGLGAAEVNPYISPASKNTEAGHAGGAMRRVSYAKFPRTLILGGGVEMLRDQIRTMAKRMEEVEAGVEFLEFSDSVHDWLALGTEPDTGDALGAIGQWMDKGV</sequence>
<keyword evidence="1 4" id="KW-0378">Hydrolase</keyword>
<feature type="domain" description="Alpha/beta hydrolase fold-3" evidence="3">
    <location>
        <begin position="138"/>
        <end position="380"/>
    </location>
</feature>
<accession>A0A5C3Q8N8</accession>
<evidence type="ECO:0000256" key="2">
    <source>
        <dbReference type="SAM" id="Phobius"/>
    </source>
</evidence>
<dbReference type="Pfam" id="PF07859">
    <property type="entry name" value="Abhydrolase_3"/>
    <property type="match status" value="1"/>
</dbReference>
<dbReference type="OrthoDB" id="2152029at2759"/>
<dbReference type="GO" id="GO:0016787">
    <property type="term" value="F:hydrolase activity"/>
    <property type="evidence" value="ECO:0007669"/>
    <property type="project" value="UniProtKB-KW"/>
</dbReference>
<proteinExistence type="predicted"/>
<reference evidence="4 5" key="1">
    <citation type="journal article" date="2019" name="Nat. Ecol. Evol.">
        <title>Megaphylogeny resolves global patterns of mushroom evolution.</title>
        <authorList>
            <person name="Varga T."/>
            <person name="Krizsan K."/>
            <person name="Foldi C."/>
            <person name="Dima B."/>
            <person name="Sanchez-Garcia M."/>
            <person name="Sanchez-Ramirez S."/>
            <person name="Szollosi G.J."/>
            <person name="Szarkandi J.G."/>
            <person name="Papp V."/>
            <person name="Albert L."/>
            <person name="Andreopoulos W."/>
            <person name="Angelini C."/>
            <person name="Antonin V."/>
            <person name="Barry K.W."/>
            <person name="Bougher N.L."/>
            <person name="Buchanan P."/>
            <person name="Buyck B."/>
            <person name="Bense V."/>
            <person name="Catcheside P."/>
            <person name="Chovatia M."/>
            <person name="Cooper J."/>
            <person name="Damon W."/>
            <person name="Desjardin D."/>
            <person name="Finy P."/>
            <person name="Geml J."/>
            <person name="Haridas S."/>
            <person name="Hughes K."/>
            <person name="Justo A."/>
            <person name="Karasinski D."/>
            <person name="Kautmanova I."/>
            <person name="Kiss B."/>
            <person name="Kocsube S."/>
            <person name="Kotiranta H."/>
            <person name="LaButti K.M."/>
            <person name="Lechner B.E."/>
            <person name="Liimatainen K."/>
            <person name="Lipzen A."/>
            <person name="Lukacs Z."/>
            <person name="Mihaltcheva S."/>
            <person name="Morgado L.N."/>
            <person name="Niskanen T."/>
            <person name="Noordeloos M.E."/>
            <person name="Ohm R.A."/>
            <person name="Ortiz-Santana B."/>
            <person name="Ovrebo C."/>
            <person name="Racz N."/>
            <person name="Riley R."/>
            <person name="Savchenko A."/>
            <person name="Shiryaev A."/>
            <person name="Soop K."/>
            <person name="Spirin V."/>
            <person name="Szebenyi C."/>
            <person name="Tomsovsky M."/>
            <person name="Tulloss R.E."/>
            <person name="Uehling J."/>
            <person name="Grigoriev I.V."/>
            <person name="Vagvolgyi C."/>
            <person name="Papp T."/>
            <person name="Martin F.M."/>
            <person name="Miettinen O."/>
            <person name="Hibbett D.S."/>
            <person name="Nagy L.G."/>
        </authorList>
    </citation>
    <scope>NUCLEOTIDE SEQUENCE [LARGE SCALE GENOMIC DNA]</scope>
    <source>
        <strain evidence="4 5">CBS 309.79</strain>
    </source>
</reference>
<name>A0A5C3Q8N8_9AGAR</name>
<dbReference type="EMBL" id="ML178858">
    <property type="protein sequence ID" value="TFK96538.1"/>
    <property type="molecule type" value="Genomic_DNA"/>
</dbReference>
<keyword evidence="5" id="KW-1185">Reference proteome</keyword>
<evidence type="ECO:0000256" key="1">
    <source>
        <dbReference type="ARBA" id="ARBA00022801"/>
    </source>
</evidence>
<dbReference type="STRING" id="1884261.A0A5C3Q8N8"/>